<evidence type="ECO:0000313" key="4">
    <source>
        <dbReference type="Proteomes" id="UP000784294"/>
    </source>
</evidence>
<organism evidence="3 4">
    <name type="scientific">Protopolystoma xenopodis</name>
    <dbReference type="NCBI Taxonomy" id="117903"/>
    <lineage>
        <taxon>Eukaryota</taxon>
        <taxon>Metazoa</taxon>
        <taxon>Spiralia</taxon>
        <taxon>Lophotrochozoa</taxon>
        <taxon>Platyhelminthes</taxon>
        <taxon>Monogenea</taxon>
        <taxon>Polyopisthocotylea</taxon>
        <taxon>Polystomatidea</taxon>
        <taxon>Polystomatidae</taxon>
        <taxon>Protopolystoma</taxon>
    </lineage>
</organism>
<dbReference type="AlphaFoldDB" id="A0A3S5FC69"/>
<sequence>MDPLDTLTTFIKLYDTDETGELDRTKWLALCSDEKINLPVEMAALLFDELDADADGHVSVTDLFKELASWQATQSLTPKVSSNKVGLSR</sequence>
<gene>
    <name evidence="3" type="ORF">PXEA_LOCUS4079</name>
</gene>
<evidence type="ECO:0000256" key="1">
    <source>
        <dbReference type="ARBA" id="ARBA00022837"/>
    </source>
</evidence>
<accession>A0A3S5FC69</accession>
<keyword evidence="4" id="KW-1185">Reference proteome</keyword>
<dbReference type="Pfam" id="PF13499">
    <property type="entry name" value="EF-hand_7"/>
    <property type="match status" value="1"/>
</dbReference>
<name>A0A3S5FC69_9PLAT</name>
<dbReference type="Proteomes" id="UP000784294">
    <property type="component" value="Unassembled WGS sequence"/>
</dbReference>
<dbReference type="PROSITE" id="PS00018">
    <property type="entry name" value="EF_HAND_1"/>
    <property type="match status" value="1"/>
</dbReference>
<keyword evidence="1" id="KW-0106">Calcium</keyword>
<reference evidence="3" key="1">
    <citation type="submission" date="2018-11" db="EMBL/GenBank/DDBJ databases">
        <authorList>
            <consortium name="Pathogen Informatics"/>
        </authorList>
    </citation>
    <scope>NUCLEOTIDE SEQUENCE</scope>
</reference>
<proteinExistence type="predicted"/>
<feature type="domain" description="EF-hand" evidence="2">
    <location>
        <begin position="12"/>
        <end position="65"/>
    </location>
</feature>
<dbReference type="EMBL" id="CAAALY010009561">
    <property type="protein sequence ID" value="VEL10639.1"/>
    <property type="molecule type" value="Genomic_DNA"/>
</dbReference>
<protein>
    <recommendedName>
        <fullName evidence="2">EF-hand domain-containing protein</fullName>
    </recommendedName>
</protein>
<comment type="caution">
    <text evidence="3">The sequence shown here is derived from an EMBL/GenBank/DDBJ whole genome shotgun (WGS) entry which is preliminary data.</text>
</comment>
<dbReference type="GO" id="GO:0005509">
    <property type="term" value="F:calcium ion binding"/>
    <property type="evidence" value="ECO:0007669"/>
    <property type="project" value="InterPro"/>
</dbReference>
<dbReference type="SUPFAM" id="SSF47473">
    <property type="entry name" value="EF-hand"/>
    <property type="match status" value="1"/>
</dbReference>
<evidence type="ECO:0000259" key="2">
    <source>
        <dbReference type="Pfam" id="PF13499"/>
    </source>
</evidence>
<evidence type="ECO:0000313" key="3">
    <source>
        <dbReference type="EMBL" id="VEL10639.1"/>
    </source>
</evidence>
<dbReference type="InterPro" id="IPR011992">
    <property type="entry name" value="EF-hand-dom_pair"/>
</dbReference>
<dbReference type="InterPro" id="IPR002048">
    <property type="entry name" value="EF_hand_dom"/>
</dbReference>
<dbReference type="Gene3D" id="1.10.238.10">
    <property type="entry name" value="EF-hand"/>
    <property type="match status" value="1"/>
</dbReference>
<dbReference type="InterPro" id="IPR018247">
    <property type="entry name" value="EF_Hand_1_Ca_BS"/>
</dbReference>